<dbReference type="GeneID" id="37037661"/>
<dbReference type="Proteomes" id="UP000245783">
    <property type="component" value="Unassembled WGS sequence"/>
</dbReference>
<feature type="compositionally biased region" description="Polar residues" evidence="2">
    <location>
        <begin position="394"/>
        <end position="405"/>
    </location>
</feature>
<feature type="region of interest" description="Disordered" evidence="2">
    <location>
        <begin position="307"/>
        <end position="407"/>
    </location>
</feature>
<feature type="region of interest" description="Disordered" evidence="2">
    <location>
        <begin position="550"/>
        <end position="589"/>
    </location>
</feature>
<dbReference type="InterPro" id="IPR033332">
    <property type="entry name" value="BTG"/>
</dbReference>
<gene>
    <name evidence="4" type="ORF">IE81DRAFT_344248</name>
</gene>
<evidence type="ECO:0000259" key="3">
    <source>
        <dbReference type="Pfam" id="PF07742"/>
    </source>
</evidence>
<sequence length="800" mass="84449">MKAEVEAAAGHLCGLLAGDAPQARDRLHACLCQSLTNRVTTSTWDVSAPEKGSAARALVCHDHDGGEGIDACLVQACKDANVSAEKLQPFTLWIDPGCVAVRMGLGPGTALAVSAPNAQLLNSSGSHGTTVTVIWGSLPVALSNRASPGPASNGIAVPSVSVLPSTPQATQSGEGSTNRVGLKSLGRPIRIVDPNASLRDPALAHGRTSSTSSNNSISSTDGSESLAGAAFTARSFSQASSAGSSSATSIETGMDRLHSKDASYHDGSLFEQDSEATFRSRAKECGVNGLIDAGLDDETITAMQDVDETLKGVPRSDSTDSMDFKFPKGDCSTPVRRQVAKKTSGSVTSSTPGESPSSGGHKKQSPSGSSLNYTTHDNGNVGVLGGGVRLGGSSKPSSPIKNTSAPPRATVAQLLQKHPSLQQQEWAPRSAPTRTVGLPPSRAAGVPLPTPNAVYQHHSHSQSLSYLHQYQYPQAPYHAPGQSNQHALRQDAPSFHPQASHHYHINHPPYPSQQLQQPPPQSYDTPQHGNLQQLPEVQQRGYAGHQQYYSGVEGLSAPPPFSAPSHTAFPSHPPFASPHHGLQHPGMYGGMVNTPSTTCGSITSSAPSSSHFGFLSLDPNGMPFPHMKRVRSRGRRSRGRGAGRAARRQAAAMKAFNDLAEQDGAHGVVPLYCSTETLDVSSDEGEDNEDFEDEDEAQECVLGLRFDEMSLAPRRADDAEDVMAVVRARAAAVDLNIQQKTKPQGTTRPSDAEVMSIVRERAQAVARGIASRSREASLNCKHDAAPWDTHLRTLTATPRP</sequence>
<dbReference type="RefSeq" id="XP_025373355.1">
    <property type="nucleotide sequence ID" value="XM_025515791.1"/>
</dbReference>
<name>A0A316WG81_9BASI</name>
<keyword evidence="5" id="KW-1185">Reference proteome</keyword>
<dbReference type="GO" id="GO:0005634">
    <property type="term" value="C:nucleus"/>
    <property type="evidence" value="ECO:0007669"/>
    <property type="project" value="TreeGrafter"/>
</dbReference>
<feature type="compositionally biased region" description="Polar residues" evidence="2">
    <location>
        <begin position="163"/>
        <end position="179"/>
    </location>
</feature>
<dbReference type="PANTHER" id="PTHR22978:SF22">
    <property type="entry name" value="BTG FAMILY PROTEIN"/>
    <property type="match status" value="1"/>
</dbReference>
<feature type="domain" description="Anti-proliferative protein" evidence="3">
    <location>
        <begin position="1"/>
        <end position="105"/>
    </location>
</feature>
<evidence type="ECO:0000256" key="2">
    <source>
        <dbReference type="SAM" id="MobiDB-lite"/>
    </source>
</evidence>
<evidence type="ECO:0000256" key="1">
    <source>
        <dbReference type="ARBA" id="ARBA00007989"/>
    </source>
</evidence>
<feature type="compositionally biased region" description="Basic residues" evidence="2">
    <location>
        <begin position="626"/>
        <end position="644"/>
    </location>
</feature>
<accession>A0A316WG81</accession>
<proteinExistence type="inferred from homology"/>
<dbReference type="InterPro" id="IPR036054">
    <property type="entry name" value="BTG-like_sf"/>
</dbReference>
<feature type="region of interest" description="Disordered" evidence="2">
    <location>
        <begin position="420"/>
        <end position="460"/>
    </location>
</feature>
<feature type="compositionally biased region" description="Low complexity" evidence="2">
    <location>
        <begin position="208"/>
        <end position="223"/>
    </location>
</feature>
<feature type="compositionally biased region" description="Polar residues" evidence="2">
    <location>
        <begin position="365"/>
        <end position="377"/>
    </location>
</feature>
<protein>
    <recommendedName>
        <fullName evidence="3">Anti-proliferative protein domain-containing protein</fullName>
    </recommendedName>
</protein>
<evidence type="ECO:0000313" key="5">
    <source>
        <dbReference type="Proteomes" id="UP000245783"/>
    </source>
</evidence>
<dbReference type="SUPFAM" id="SSF160696">
    <property type="entry name" value="BTG domain-like"/>
    <property type="match status" value="1"/>
</dbReference>
<dbReference type="GO" id="GO:0005737">
    <property type="term" value="C:cytoplasm"/>
    <property type="evidence" value="ECO:0007669"/>
    <property type="project" value="TreeGrafter"/>
</dbReference>
<reference evidence="4 5" key="1">
    <citation type="journal article" date="2018" name="Mol. Biol. Evol.">
        <title>Broad Genomic Sampling Reveals a Smut Pathogenic Ancestry of the Fungal Clade Ustilaginomycotina.</title>
        <authorList>
            <person name="Kijpornyongpan T."/>
            <person name="Mondo S.J."/>
            <person name="Barry K."/>
            <person name="Sandor L."/>
            <person name="Lee J."/>
            <person name="Lipzen A."/>
            <person name="Pangilinan J."/>
            <person name="LaButti K."/>
            <person name="Hainaut M."/>
            <person name="Henrissat B."/>
            <person name="Grigoriev I.V."/>
            <person name="Spatafora J.W."/>
            <person name="Aime M.C."/>
        </authorList>
    </citation>
    <scope>NUCLEOTIDE SEQUENCE [LARGE SCALE GENOMIC DNA]</scope>
    <source>
        <strain evidence="4 5">MCA 4658</strain>
    </source>
</reference>
<evidence type="ECO:0000313" key="4">
    <source>
        <dbReference type="EMBL" id="PWN46195.1"/>
    </source>
</evidence>
<dbReference type="OrthoDB" id="19928at2759"/>
<dbReference type="Pfam" id="PF07742">
    <property type="entry name" value="BTG"/>
    <property type="match status" value="1"/>
</dbReference>
<feature type="region of interest" description="Disordered" evidence="2">
    <location>
        <begin position="496"/>
        <end position="529"/>
    </location>
</feature>
<feature type="region of interest" description="Disordered" evidence="2">
    <location>
        <begin position="623"/>
        <end position="644"/>
    </location>
</feature>
<feature type="region of interest" description="Disordered" evidence="2">
    <location>
        <begin position="163"/>
        <end position="223"/>
    </location>
</feature>
<dbReference type="InterPro" id="IPR002087">
    <property type="entry name" value="Anti_prolifrtn"/>
</dbReference>
<dbReference type="AlphaFoldDB" id="A0A316WG81"/>
<dbReference type="Gene3D" id="3.90.640.90">
    <property type="entry name" value="Anti-proliferative protein, N-terminal domain"/>
    <property type="match status" value="1"/>
</dbReference>
<dbReference type="InParanoid" id="A0A316WG81"/>
<comment type="similarity">
    <text evidence="1">Belongs to the BTG family.</text>
</comment>
<dbReference type="EMBL" id="KZ819352">
    <property type="protein sequence ID" value="PWN46195.1"/>
    <property type="molecule type" value="Genomic_DNA"/>
</dbReference>
<feature type="compositionally biased region" description="Low complexity" evidence="2">
    <location>
        <begin position="343"/>
        <end position="359"/>
    </location>
</feature>
<organism evidence="4 5">
    <name type="scientific">Ceraceosorus guamensis</name>
    <dbReference type="NCBI Taxonomy" id="1522189"/>
    <lineage>
        <taxon>Eukaryota</taxon>
        <taxon>Fungi</taxon>
        <taxon>Dikarya</taxon>
        <taxon>Basidiomycota</taxon>
        <taxon>Ustilaginomycotina</taxon>
        <taxon>Exobasidiomycetes</taxon>
        <taxon>Ceraceosorales</taxon>
        <taxon>Ceraceosoraceae</taxon>
        <taxon>Ceraceosorus</taxon>
    </lineage>
</organism>
<dbReference type="STRING" id="1522189.A0A316WG81"/>
<dbReference type="PANTHER" id="PTHR22978">
    <property type="entry name" value="B-CELL TRANSLOCATION GENE"/>
    <property type="match status" value="1"/>
</dbReference>